<evidence type="ECO:0000313" key="1">
    <source>
        <dbReference type="EMBL" id="ADW67343.1"/>
    </source>
</evidence>
<dbReference type="RefSeq" id="WP_013578671.1">
    <property type="nucleotide sequence ID" value="NC_015064.1"/>
</dbReference>
<dbReference type="EMBL" id="CP002480">
    <property type="protein sequence ID" value="ADW67343.1"/>
    <property type="molecule type" value="Genomic_DNA"/>
</dbReference>
<dbReference type="Proteomes" id="UP000000343">
    <property type="component" value="Chromosome"/>
</dbReference>
<keyword evidence="2" id="KW-1185">Reference proteome</keyword>
<gene>
    <name evidence="1" type="ordered locus">AciX9_0269</name>
</gene>
<dbReference type="PaxDb" id="1198114-AciX9_0269"/>
<protein>
    <submittedName>
        <fullName evidence="1">Uncharacterized protein</fullName>
    </submittedName>
</protein>
<proteinExistence type="predicted"/>
<sequence length="141" mass="15364">MVSIQQVAEALMQKDVTVAALAPRLGIVEEKGMDDYRVKPDTPTILQISLGIPEGKDASAAPSFIEYYFAVDHPTHLAAALPGCKDWRQIPGNPGASPYLYSCRFAGSTERLEVNFVATLTEDIKTPTAALQTMILQRNID</sequence>
<dbReference type="HOGENOM" id="CLU_1822621_0_0_0"/>
<name>E8WW37_GRATM</name>
<dbReference type="KEGG" id="acm:AciX9_0269"/>
<evidence type="ECO:0000313" key="2">
    <source>
        <dbReference type="Proteomes" id="UP000000343"/>
    </source>
</evidence>
<organism evidence="2">
    <name type="scientific">Granulicella tundricola (strain ATCC BAA-1859 / DSM 23138 / MP5ACTX9)</name>
    <dbReference type="NCBI Taxonomy" id="1198114"/>
    <lineage>
        <taxon>Bacteria</taxon>
        <taxon>Pseudomonadati</taxon>
        <taxon>Acidobacteriota</taxon>
        <taxon>Terriglobia</taxon>
        <taxon>Terriglobales</taxon>
        <taxon>Acidobacteriaceae</taxon>
        <taxon>Granulicella</taxon>
    </lineage>
</organism>
<accession>E8WW37</accession>
<dbReference type="AlphaFoldDB" id="E8WW37"/>
<reference evidence="2" key="1">
    <citation type="submission" date="2011-01" db="EMBL/GenBank/DDBJ databases">
        <title>Complete sequence of chromosome of Acidobacterium sp. MP5ACTX9.</title>
        <authorList>
            <consortium name="US DOE Joint Genome Institute"/>
            <person name="Lucas S."/>
            <person name="Copeland A."/>
            <person name="Lapidus A."/>
            <person name="Cheng J.-F."/>
            <person name="Goodwin L."/>
            <person name="Pitluck S."/>
            <person name="Teshima H."/>
            <person name="Detter J.C."/>
            <person name="Han C."/>
            <person name="Tapia R."/>
            <person name="Land M."/>
            <person name="Hauser L."/>
            <person name="Kyrpides N."/>
            <person name="Ivanova N."/>
            <person name="Ovchinnikova G."/>
            <person name="Pagani I."/>
            <person name="Rawat S.R."/>
            <person name="Mannisto M."/>
            <person name="Haggblom M.M."/>
            <person name="Woyke T."/>
        </authorList>
    </citation>
    <scope>NUCLEOTIDE SEQUENCE [LARGE SCALE GENOMIC DNA]</scope>
    <source>
        <strain evidence="2">MP5ACTX9</strain>
    </source>
</reference>